<feature type="transmembrane region" description="Helical" evidence="11">
    <location>
        <begin position="416"/>
        <end position="435"/>
    </location>
</feature>
<evidence type="ECO:0000256" key="3">
    <source>
        <dbReference type="ARBA" id="ARBA00022448"/>
    </source>
</evidence>
<evidence type="ECO:0000256" key="9">
    <source>
        <dbReference type="ARBA" id="ARBA00023136"/>
    </source>
</evidence>
<evidence type="ECO:0000256" key="7">
    <source>
        <dbReference type="ARBA" id="ARBA00022840"/>
    </source>
</evidence>
<feature type="transmembrane region" description="Helical" evidence="11">
    <location>
        <begin position="1083"/>
        <end position="1105"/>
    </location>
</feature>
<evidence type="ECO:0000256" key="2">
    <source>
        <dbReference type="ARBA" id="ARBA00008869"/>
    </source>
</evidence>
<dbReference type="Pfam" id="PF00005">
    <property type="entry name" value="ABC_tran"/>
    <property type="match status" value="2"/>
</dbReference>
<evidence type="ECO:0000256" key="6">
    <source>
        <dbReference type="ARBA" id="ARBA00022741"/>
    </source>
</evidence>
<protein>
    <submittedName>
        <fullName evidence="13">p-loop containing nucleoside triphosphate hydrolase protein</fullName>
    </submittedName>
</protein>
<feature type="transmembrane region" description="Helical" evidence="11">
    <location>
        <begin position="29"/>
        <end position="48"/>
    </location>
</feature>
<dbReference type="Pfam" id="PF12698">
    <property type="entry name" value="ABC2_membrane_3"/>
    <property type="match status" value="1"/>
</dbReference>
<feature type="transmembrane region" description="Helical" evidence="11">
    <location>
        <begin position="977"/>
        <end position="1000"/>
    </location>
</feature>
<feature type="compositionally biased region" description="Basic and acidic residues" evidence="10">
    <location>
        <begin position="1216"/>
        <end position="1226"/>
    </location>
</feature>
<dbReference type="GO" id="GO:0016887">
    <property type="term" value="F:ATP hydrolysis activity"/>
    <property type="evidence" value="ECO:0007669"/>
    <property type="project" value="InterPro"/>
</dbReference>
<comment type="similarity">
    <text evidence="2">Belongs to the ABC transporter superfamily. ABCA family.</text>
</comment>
<feature type="transmembrane region" description="Helical" evidence="11">
    <location>
        <begin position="1158"/>
        <end position="1182"/>
    </location>
</feature>
<evidence type="ECO:0000256" key="8">
    <source>
        <dbReference type="ARBA" id="ARBA00022989"/>
    </source>
</evidence>
<dbReference type="InterPro" id="IPR027417">
    <property type="entry name" value="P-loop_NTPase"/>
</dbReference>
<gene>
    <name evidence="13" type="ORF">CONLIGDRAFT_676155</name>
</gene>
<feature type="transmembrane region" description="Helical" evidence="11">
    <location>
        <begin position="1125"/>
        <end position="1146"/>
    </location>
</feature>
<evidence type="ECO:0000256" key="10">
    <source>
        <dbReference type="SAM" id="MobiDB-lite"/>
    </source>
</evidence>
<sequence>MVTVSVVSLARQTKTIVKKNLRFLLLRNWFSTLLQAAIIPILIIALTLNIKNFGRSAINVPGPPAPIQSLRESLPASSKFLVFATRPGLGADVDDVIQKVTRPLSGVAPQVILHQDPNKLPSQCSATFHGVSNCYAVVEFNDSPLSKVYNGTWNYTIRTDSALSYLSEDIEKIHLPVQLAIENAITDSTTVPTTSWFSSISPEQLEKMRRMQDSVDVGAIYAIVYFLSVLVPVYHVANTITSERASGMSLLIDAMGGSPSGRVLGSMFTFCLLYLPLWIISGALYWYTLFRSSNAAIPIFWQILSGWAITNSTVFAASFFKGTRISGVFIAGSFLALAGGAAILVNRFWIPLDNSRVLPLSLFFPSMNYIFLLFHLTRFAVAELDLDMTTGKVDITKIYGGLVDGVEERYDLGSSVFFVFLVLQIIFYPLLAILAEKLVHGVNFRGREIIPGEEMAFAVDVVGLTKVYAVSWWKKAFCCWRRSSELRALDGLDLVAQKRQILCLLGVNGAGKSTTLDLLSGFMSPTSGTMRISSSRAPLGICPQKNVMRDELTVLEHVNFWSEIKSGSRTEADVEDIVTKCGLDEKRHCRAGKLSGGQKRKLQLACMFVGGSTVCFMDEVTTGLDPLSRRTMWDIILAERAKRSIIFTTHFLDEGDVLADHIVILSKGQIKCQGSGAELKTRFGGGYRVHLPQTDIVDGLDPPTEVHQDRVIYRTGDSRSAARLVTQLEAAGHKKVQMSGPTIEDVFLNVTREDLPSDTKETSLEPSNDYAGKQLSTGHRTSFWTQVRVLLRKRLTILPRYWISTLLALVLPIVCVPAINTYVTKYFERTGCKPIQLLGDYSNELKFYTYSLSSSNGGAAAMPVGPRSANQSLFTVLRDYPIGVDAFNISEYNQQISIVDDLATFQQYISVHGVSYQGGLYMGDEEAAPLLASFGGLSSSTQVLLNLWSQVQSKVPIAVMQGTMNSYLYSGNGADSWIYVIYACFILAIYPSFFSLYPAFEKTRQIRALQYSNGVRPLPMWTAYFLFDFCFVLVVSICFSMTIHSQFSGIWWQPLYMLPLCILYGITGILISYIISLKAPSQLAAFLWTIGYMVVAFLALGIYSINDMEHVQRTIDIVSFSLNLIFPIGNMFRAMGIGLNIYRLACRNDDDVTDPNSIWAYGLPILYLCLQVIVLPFILIWADNDLSISPAVIRRLLTRNRHPKSDTKPAPTTSPLDKEPSREQTTHTDLLQLSHVTKSFTSTATPAVNDVSLSLSQGEILALLGPNGAGKTTIVNLIRGILAPSSGQILIRGSPDPTTHAQRSLGVCPQFDALDLLTARQHLEFYARIKGVADPVAQADLLMAKVDLSQHASRLARHLSGGNRRKLSLAIALTGNPDVLVLDEPSSAMDAAAKRLMWQVLADIAPGRSLLLTTHSMEEADALATRAAILSRGRLLAVGTTQVLRERYADLYHVHLVLASAPGSSEGEMEGVEEWVRGQFGDVVFEGQSLGGQVKFMVPNGAAAAGRERGAGMGRVVEVLEEKRGEIGLADYSIGAPTLERVFLSVVKDVVAVEEDVRPRRRKFFGRFGRGGG</sequence>
<dbReference type="EMBL" id="KV875093">
    <property type="protein sequence ID" value="OIW35226.1"/>
    <property type="molecule type" value="Genomic_DNA"/>
</dbReference>
<keyword evidence="6" id="KW-0547">Nucleotide-binding</keyword>
<feature type="region of interest" description="Disordered" evidence="10">
    <location>
        <begin position="1202"/>
        <end position="1228"/>
    </location>
</feature>
<feature type="transmembrane region" description="Helical" evidence="11">
    <location>
        <begin position="217"/>
        <end position="237"/>
    </location>
</feature>
<feature type="domain" description="ABC transporter" evidence="12">
    <location>
        <begin position="1231"/>
        <end position="1457"/>
    </location>
</feature>
<dbReference type="CDD" id="cd03263">
    <property type="entry name" value="ABC_subfamily_A"/>
    <property type="match status" value="2"/>
</dbReference>
<keyword evidence="8 11" id="KW-1133">Transmembrane helix</keyword>
<evidence type="ECO:0000256" key="1">
    <source>
        <dbReference type="ARBA" id="ARBA00004141"/>
    </source>
</evidence>
<dbReference type="GO" id="GO:0016020">
    <property type="term" value="C:membrane"/>
    <property type="evidence" value="ECO:0007669"/>
    <property type="project" value="UniProtKB-SubCell"/>
</dbReference>
<dbReference type="OrthoDB" id="8061355at2759"/>
<dbReference type="FunFam" id="3.40.50.300:FF:000335">
    <property type="entry name" value="ATP binding cassette subfamily A member 5"/>
    <property type="match status" value="1"/>
</dbReference>
<feature type="transmembrane region" description="Helical" evidence="11">
    <location>
        <begin position="299"/>
        <end position="319"/>
    </location>
</feature>
<comment type="subcellular location">
    <subcellularLocation>
        <location evidence="1">Membrane</location>
        <topology evidence="1">Multi-pass membrane protein</topology>
    </subcellularLocation>
</comment>
<dbReference type="SMART" id="SM00382">
    <property type="entry name" value="AAA"/>
    <property type="match status" value="2"/>
</dbReference>
<name>A0A1J7K4S8_9PEZI</name>
<keyword evidence="3" id="KW-0813">Transport</keyword>
<dbReference type="Gene3D" id="3.40.50.300">
    <property type="entry name" value="P-loop containing nucleotide triphosphate hydrolases"/>
    <property type="match status" value="2"/>
</dbReference>
<keyword evidence="5" id="KW-0677">Repeat</keyword>
<proteinExistence type="inferred from homology"/>
<dbReference type="InterPro" id="IPR017871">
    <property type="entry name" value="ABC_transporter-like_CS"/>
</dbReference>
<feature type="transmembrane region" description="Helical" evidence="11">
    <location>
        <begin position="1021"/>
        <end position="1043"/>
    </location>
</feature>
<dbReference type="STRING" id="1408157.A0A1J7K4S8"/>
<evidence type="ECO:0000313" key="14">
    <source>
        <dbReference type="Proteomes" id="UP000182658"/>
    </source>
</evidence>
<keyword evidence="4 11" id="KW-0812">Transmembrane</keyword>
<dbReference type="InterPro" id="IPR003593">
    <property type="entry name" value="AAA+_ATPase"/>
</dbReference>
<keyword evidence="9 11" id="KW-0472">Membrane</keyword>
<feature type="transmembrane region" description="Helical" evidence="11">
    <location>
        <begin position="263"/>
        <end position="287"/>
    </location>
</feature>
<dbReference type="SUPFAM" id="SSF52540">
    <property type="entry name" value="P-loop containing nucleoside triphosphate hydrolases"/>
    <property type="match status" value="2"/>
</dbReference>
<evidence type="ECO:0000256" key="4">
    <source>
        <dbReference type="ARBA" id="ARBA00022692"/>
    </source>
</evidence>
<reference evidence="13 14" key="1">
    <citation type="submission" date="2016-10" db="EMBL/GenBank/DDBJ databases">
        <title>Draft genome sequence of Coniochaeta ligniaria NRRL30616, a lignocellulolytic fungus for bioabatement of inhibitors in plant biomass hydrolysates.</title>
        <authorList>
            <consortium name="DOE Joint Genome Institute"/>
            <person name="Jimenez D.J."/>
            <person name="Hector R.E."/>
            <person name="Riley R."/>
            <person name="Sun H."/>
            <person name="Grigoriev I.V."/>
            <person name="Van Elsas J.D."/>
            <person name="Nichols N.N."/>
        </authorList>
    </citation>
    <scope>NUCLEOTIDE SEQUENCE [LARGE SCALE GENOMIC DNA]</scope>
    <source>
        <strain evidence="13 14">NRRL 30616</strain>
    </source>
</reference>
<feature type="transmembrane region" description="Helical" evidence="11">
    <location>
        <begin position="357"/>
        <end position="376"/>
    </location>
</feature>
<keyword evidence="14" id="KW-1185">Reference proteome</keyword>
<dbReference type="InParanoid" id="A0A1J7K4S8"/>
<dbReference type="Proteomes" id="UP000182658">
    <property type="component" value="Unassembled WGS sequence"/>
</dbReference>
<evidence type="ECO:0000256" key="11">
    <source>
        <dbReference type="SAM" id="Phobius"/>
    </source>
</evidence>
<feature type="transmembrane region" description="Helical" evidence="11">
    <location>
        <begin position="1055"/>
        <end position="1076"/>
    </location>
</feature>
<keyword evidence="13" id="KW-0378">Hydrolase</keyword>
<dbReference type="GO" id="GO:0005524">
    <property type="term" value="F:ATP binding"/>
    <property type="evidence" value="ECO:0007669"/>
    <property type="project" value="UniProtKB-KW"/>
</dbReference>
<evidence type="ECO:0000313" key="13">
    <source>
        <dbReference type="EMBL" id="OIW35226.1"/>
    </source>
</evidence>
<evidence type="ECO:0000259" key="12">
    <source>
        <dbReference type="PROSITE" id="PS50893"/>
    </source>
</evidence>
<dbReference type="GO" id="GO:0005319">
    <property type="term" value="F:lipid transporter activity"/>
    <property type="evidence" value="ECO:0007669"/>
    <property type="project" value="TreeGrafter"/>
</dbReference>
<feature type="transmembrane region" description="Helical" evidence="11">
    <location>
        <begin position="325"/>
        <end position="345"/>
    </location>
</feature>
<dbReference type="PROSITE" id="PS50893">
    <property type="entry name" value="ABC_TRANSPORTER_2"/>
    <property type="match status" value="2"/>
</dbReference>
<keyword evidence="7" id="KW-0067">ATP-binding</keyword>
<dbReference type="PANTHER" id="PTHR19229:SF36">
    <property type="entry name" value="ATP-BINDING CASSETTE SUB-FAMILY A MEMBER 2"/>
    <property type="match status" value="1"/>
</dbReference>
<dbReference type="GO" id="GO:0140359">
    <property type="term" value="F:ABC-type transporter activity"/>
    <property type="evidence" value="ECO:0007669"/>
    <property type="project" value="InterPro"/>
</dbReference>
<feature type="transmembrane region" description="Helical" evidence="11">
    <location>
        <begin position="801"/>
        <end position="819"/>
    </location>
</feature>
<dbReference type="PROSITE" id="PS00211">
    <property type="entry name" value="ABC_TRANSPORTER_1"/>
    <property type="match status" value="2"/>
</dbReference>
<organism evidence="13 14">
    <name type="scientific">Coniochaeta ligniaria NRRL 30616</name>
    <dbReference type="NCBI Taxonomy" id="1408157"/>
    <lineage>
        <taxon>Eukaryota</taxon>
        <taxon>Fungi</taxon>
        <taxon>Dikarya</taxon>
        <taxon>Ascomycota</taxon>
        <taxon>Pezizomycotina</taxon>
        <taxon>Sordariomycetes</taxon>
        <taxon>Sordariomycetidae</taxon>
        <taxon>Coniochaetales</taxon>
        <taxon>Coniochaetaceae</taxon>
        <taxon>Coniochaeta</taxon>
    </lineage>
</organism>
<dbReference type="InterPro" id="IPR003439">
    <property type="entry name" value="ABC_transporter-like_ATP-bd"/>
</dbReference>
<dbReference type="InterPro" id="IPR026082">
    <property type="entry name" value="ABCA"/>
</dbReference>
<feature type="domain" description="ABC transporter" evidence="12">
    <location>
        <begin position="459"/>
        <end position="692"/>
    </location>
</feature>
<dbReference type="InterPro" id="IPR013525">
    <property type="entry name" value="ABC2_TM"/>
</dbReference>
<dbReference type="PANTHER" id="PTHR19229">
    <property type="entry name" value="ATP-BINDING CASSETTE TRANSPORTER SUBFAMILY A ABCA"/>
    <property type="match status" value="1"/>
</dbReference>
<evidence type="ECO:0000256" key="5">
    <source>
        <dbReference type="ARBA" id="ARBA00022737"/>
    </source>
</evidence>
<accession>A0A1J7K4S8</accession>